<evidence type="ECO:0000313" key="4">
    <source>
        <dbReference type="Proteomes" id="UP000267268"/>
    </source>
</evidence>
<reference evidence="3 4" key="1">
    <citation type="submission" date="2018-12" db="EMBL/GenBank/DDBJ databases">
        <title>Flammeovirga pectinis sp. nov., isolated from the gut of the Korean scallop, Patinopecten yessoensis.</title>
        <authorList>
            <person name="Bae J.-W."/>
            <person name="Jeong Y.-S."/>
            <person name="Kang W."/>
        </authorList>
    </citation>
    <scope>NUCLEOTIDE SEQUENCE [LARGE SCALE GENOMIC DNA]</scope>
    <source>
        <strain evidence="3 4">L12M1</strain>
    </source>
</reference>
<evidence type="ECO:0000259" key="2">
    <source>
        <dbReference type="PROSITE" id="PS52015"/>
    </source>
</evidence>
<dbReference type="PROSITE" id="PS52015">
    <property type="entry name" value="TONB_CTD"/>
    <property type="match status" value="1"/>
</dbReference>
<dbReference type="InterPro" id="IPR011652">
    <property type="entry name" value="MORN_2"/>
</dbReference>
<dbReference type="Gene3D" id="3.90.930.1">
    <property type="match status" value="1"/>
</dbReference>
<dbReference type="Gene3D" id="3.30.1150.10">
    <property type="match status" value="1"/>
</dbReference>
<organism evidence="3 4">
    <name type="scientific">Flammeovirga pectinis</name>
    <dbReference type="NCBI Taxonomy" id="2494373"/>
    <lineage>
        <taxon>Bacteria</taxon>
        <taxon>Pseudomonadati</taxon>
        <taxon>Bacteroidota</taxon>
        <taxon>Cytophagia</taxon>
        <taxon>Cytophagales</taxon>
        <taxon>Flammeovirgaceae</taxon>
        <taxon>Flammeovirga</taxon>
    </lineage>
</organism>
<dbReference type="Pfam" id="PF03544">
    <property type="entry name" value="TonB_C"/>
    <property type="match status" value="1"/>
</dbReference>
<feature type="chain" id="PRO_5018617158" description="TonB C-terminal domain-containing protein" evidence="1">
    <location>
        <begin position="23"/>
        <end position="768"/>
    </location>
</feature>
<keyword evidence="4" id="KW-1185">Reference proteome</keyword>
<dbReference type="SUPFAM" id="SSF74653">
    <property type="entry name" value="TolA/TonB C-terminal domain"/>
    <property type="match status" value="1"/>
</dbReference>
<dbReference type="AlphaFoldDB" id="A0A3Q9FTG6"/>
<name>A0A3Q9FTG6_9BACT</name>
<feature type="domain" description="TonB C-terminal" evidence="2">
    <location>
        <begin position="231"/>
        <end position="334"/>
    </location>
</feature>
<dbReference type="GO" id="GO:0098797">
    <property type="term" value="C:plasma membrane protein complex"/>
    <property type="evidence" value="ECO:0007669"/>
    <property type="project" value="TreeGrafter"/>
</dbReference>
<evidence type="ECO:0000313" key="3">
    <source>
        <dbReference type="EMBL" id="AZQ64680.1"/>
    </source>
</evidence>
<dbReference type="SUPFAM" id="SSF82185">
    <property type="entry name" value="Histone H3 K4-specific methyltransferase SET7/9 N-terminal domain"/>
    <property type="match status" value="1"/>
</dbReference>
<dbReference type="KEGG" id="fll:EI427_20875"/>
<keyword evidence="1" id="KW-0732">Signal</keyword>
<feature type="signal peptide" evidence="1">
    <location>
        <begin position="1"/>
        <end position="22"/>
    </location>
</feature>
<sequence length="768" mass="90756">MKFFTILSILYFLISASFQLKAQTNTQYLDHHFSITKDTLNAQFKKEVVFSNEKNLYFQKVINIKTNFPVVEYYSFDLKGEFFFGLYKEWYPSGDLKQKGKYEYSSKYGNVKKEKWQEWYPKNKLKSIKYYSSRREKVYTYNSKDGEKIIKNGNGKFVSYWENSDQIKEMGKYVDATRQGKWEGYTKDGKLAFEEKWDRNKITSGTSWDNEGNEYNYNDCRIQFARPELNPLGITLSKKLQERIIYPEEALKNKLGGEVFLEFTVEIDGSISNVKAIAATDVVFVEEAIRVLKSYKKPWIPYKNKGKIEVSKSRYKVTFWAPTEWKKKNPFVINKTYFLNEKQKIIENKSESVYTKLITKKNGEYFTEIRFINSNQIHTSFYSLDKRGIKKNGIYAEYNENNYLTLTGQFFEGNKVGKWSTYDQNGLLKEEVTYPKSRIYPLFTSVVKYHENGNISEKGSYVGVNHDKQLRKVEKWKCFYEDGGLKMEIDYAKYDEESYNSREFLPLTTNLNYKESTIYREYLRRDNYKIVSLIDEDGVSLVKKGNGLAYFYDKEQKATFIGLVRKGKKFDHWLYIEDNLDPKKIGHQFLFKTNLVQDYNRVSYETSDHSDYSAPGFSHIQNEGFFDIDFTGDDVEKSKNMVFYAFFHTIIESAIKKEIYLSNRKKFGGNDYYKAFQDDVTLKVKLINATTFEVSVTKSVLAKKYTKAIAELHQEKYQLWYKNFLLSLKKELPDFYAEVMEQGELTVYLHTIRQTNWEALRRKPIPSN</sequence>
<evidence type="ECO:0000256" key="1">
    <source>
        <dbReference type="SAM" id="SignalP"/>
    </source>
</evidence>
<protein>
    <recommendedName>
        <fullName evidence="2">TonB C-terminal domain-containing protein</fullName>
    </recommendedName>
</protein>
<dbReference type="OrthoDB" id="7342920at2"/>
<dbReference type="GO" id="GO:0055085">
    <property type="term" value="P:transmembrane transport"/>
    <property type="evidence" value="ECO:0007669"/>
    <property type="project" value="InterPro"/>
</dbReference>
<dbReference type="RefSeq" id="WP_126618617.1">
    <property type="nucleotide sequence ID" value="NZ_CP034563.1"/>
</dbReference>
<accession>A0A3Q9FTG6</accession>
<dbReference type="EMBL" id="CP034563">
    <property type="protein sequence ID" value="AZQ64680.1"/>
    <property type="molecule type" value="Genomic_DNA"/>
</dbReference>
<dbReference type="GO" id="GO:0031992">
    <property type="term" value="F:energy transducer activity"/>
    <property type="evidence" value="ECO:0007669"/>
    <property type="project" value="TreeGrafter"/>
</dbReference>
<dbReference type="InterPro" id="IPR051045">
    <property type="entry name" value="TonB-dependent_transducer"/>
</dbReference>
<dbReference type="Proteomes" id="UP000267268">
    <property type="component" value="Chromosome 2"/>
</dbReference>
<proteinExistence type="predicted"/>
<dbReference type="PANTHER" id="PTHR33446">
    <property type="entry name" value="PROTEIN TONB-RELATED"/>
    <property type="match status" value="1"/>
</dbReference>
<gene>
    <name evidence="3" type="ORF">EI427_20875</name>
</gene>
<dbReference type="Pfam" id="PF07661">
    <property type="entry name" value="MORN_2"/>
    <property type="match status" value="2"/>
</dbReference>
<dbReference type="PANTHER" id="PTHR33446:SF2">
    <property type="entry name" value="PROTEIN TONB"/>
    <property type="match status" value="1"/>
</dbReference>
<dbReference type="InterPro" id="IPR037682">
    <property type="entry name" value="TonB_C"/>
</dbReference>